<dbReference type="GO" id="GO:0020037">
    <property type="term" value="F:heme binding"/>
    <property type="evidence" value="ECO:0007669"/>
    <property type="project" value="InterPro"/>
</dbReference>
<organism evidence="8 9">
    <name type="scientific">Nannocystis exedens</name>
    <dbReference type="NCBI Taxonomy" id="54"/>
    <lineage>
        <taxon>Bacteria</taxon>
        <taxon>Pseudomonadati</taxon>
        <taxon>Myxococcota</taxon>
        <taxon>Polyangia</taxon>
        <taxon>Nannocystales</taxon>
        <taxon>Nannocystaceae</taxon>
        <taxon>Nannocystis</taxon>
    </lineage>
</organism>
<dbReference type="PROSITE" id="PS00086">
    <property type="entry name" value="CYTOCHROME_P450"/>
    <property type="match status" value="1"/>
</dbReference>
<evidence type="ECO:0000313" key="9">
    <source>
        <dbReference type="Proteomes" id="UP000199400"/>
    </source>
</evidence>
<protein>
    <submittedName>
        <fullName evidence="8">Cytochrome P450</fullName>
    </submittedName>
</protein>
<evidence type="ECO:0000256" key="7">
    <source>
        <dbReference type="RuleBase" id="RU000461"/>
    </source>
</evidence>
<dbReference type="GO" id="GO:0004497">
    <property type="term" value="F:monooxygenase activity"/>
    <property type="evidence" value="ECO:0007669"/>
    <property type="project" value="UniProtKB-KW"/>
</dbReference>
<dbReference type="PRINTS" id="PR00359">
    <property type="entry name" value="BP450"/>
</dbReference>
<dbReference type="SUPFAM" id="SSF48264">
    <property type="entry name" value="Cytochrome P450"/>
    <property type="match status" value="1"/>
</dbReference>
<dbReference type="STRING" id="54.SAMN02745121_08143"/>
<dbReference type="PRINTS" id="PR00385">
    <property type="entry name" value="P450"/>
</dbReference>
<evidence type="ECO:0000256" key="6">
    <source>
        <dbReference type="ARBA" id="ARBA00023033"/>
    </source>
</evidence>
<dbReference type="FunFam" id="1.10.630.10:FF:000018">
    <property type="entry name" value="Cytochrome P450 monooxygenase"/>
    <property type="match status" value="1"/>
</dbReference>
<keyword evidence="9" id="KW-1185">Reference proteome</keyword>
<evidence type="ECO:0000256" key="4">
    <source>
        <dbReference type="ARBA" id="ARBA00023002"/>
    </source>
</evidence>
<keyword evidence="4 7" id="KW-0560">Oxidoreductase</keyword>
<evidence type="ECO:0000256" key="3">
    <source>
        <dbReference type="ARBA" id="ARBA00022723"/>
    </source>
</evidence>
<dbReference type="RefSeq" id="WP_100793491.1">
    <property type="nucleotide sequence ID" value="NZ_FOMX01000046.1"/>
</dbReference>
<evidence type="ECO:0000256" key="1">
    <source>
        <dbReference type="ARBA" id="ARBA00010617"/>
    </source>
</evidence>
<dbReference type="AlphaFoldDB" id="A0A1I2HSD7"/>
<evidence type="ECO:0000256" key="2">
    <source>
        <dbReference type="ARBA" id="ARBA00022617"/>
    </source>
</evidence>
<dbReference type="GO" id="GO:0016705">
    <property type="term" value="F:oxidoreductase activity, acting on paired donors, with incorporation or reduction of molecular oxygen"/>
    <property type="evidence" value="ECO:0007669"/>
    <property type="project" value="InterPro"/>
</dbReference>
<name>A0A1I2HSD7_9BACT</name>
<keyword evidence="5 7" id="KW-0408">Iron</keyword>
<gene>
    <name evidence="8" type="ORF">SAMN02745121_08143</name>
</gene>
<proteinExistence type="inferred from homology"/>
<keyword evidence="6 7" id="KW-0503">Monooxygenase</keyword>
<keyword evidence="2 7" id="KW-0349">Heme</keyword>
<dbReference type="InterPro" id="IPR036396">
    <property type="entry name" value="Cyt_P450_sf"/>
</dbReference>
<dbReference type="Pfam" id="PF00067">
    <property type="entry name" value="p450"/>
    <property type="match status" value="1"/>
</dbReference>
<dbReference type="PANTHER" id="PTHR46696">
    <property type="entry name" value="P450, PUTATIVE (EUROFUNG)-RELATED"/>
    <property type="match status" value="1"/>
</dbReference>
<dbReference type="GO" id="GO:0005506">
    <property type="term" value="F:iron ion binding"/>
    <property type="evidence" value="ECO:0007669"/>
    <property type="project" value="InterPro"/>
</dbReference>
<dbReference type="Gene3D" id="1.10.630.10">
    <property type="entry name" value="Cytochrome P450"/>
    <property type="match status" value="1"/>
</dbReference>
<reference evidence="9" key="1">
    <citation type="submission" date="2016-10" db="EMBL/GenBank/DDBJ databases">
        <authorList>
            <person name="Varghese N."/>
            <person name="Submissions S."/>
        </authorList>
    </citation>
    <scope>NUCLEOTIDE SEQUENCE [LARGE SCALE GENOMIC DNA]</scope>
    <source>
        <strain evidence="9">ATCC 25963</strain>
    </source>
</reference>
<dbReference type="Proteomes" id="UP000199400">
    <property type="component" value="Unassembled WGS sequence"/>
</dbReference>
<accession>A0A1I2HSD7</accession>
<dbReference type="PANTHER" id="PTHR46696:SF3">
    <property type="entry name" value="PULCHERRIMINIC ACID SYNTHASE"/>
    <property type="match status" value="1"/>
</dbReference>
<dbReference type="InterPro" id="IPR017972">
    <property type="entry name" value="Cyt_P450_CS"/>
</dbReference>
<evidence type="ECO:0000256" key="5">
    <source>
        <dbReference type="ARBA" id="ARBA00023004"/>
    </source>
</evidence>
<keyword evidence="3 7" id="KW-0479">Metal-binding</keyword>
<dbReference type="EMBL" id="FOMX01000046">
    <property type="protein sequence ID" value="SFF32230.1"/>
    <property type="molecule type" value="Genomic_DNA"/>
</dbReference>
<evidence type="ECO:0000313" key="8">
    <source>
        <dbReference type="EMBL" id="SFF32230.1"/>
    </source>
</evidence>
<comment type="similarity">
    <text evidence="1 7">Belongs to the cytochrome P450 family.</text>
</comment>
<sequence length="425" mass="47430">MRESEPIDPAALAAHNPFDFAQMADPYPFYAAARRATAAFFNAPLNSWFITRPDDIQAIYRDPARFSSKYIMSAHKELPPEVLDVFAGEAPWLPTLLTTDPPDHTRMRSLLVKGFAPQSIVAREPAMRRLADELIDGFYAEGHVDVAQRFAFPFTAMVIGDMLGMPRGDIDRLKRWSGDWLRLIWCVEPIERLVESAHGLLAFQEYFASVIAERRARPGDDLLSVLIQARLDDGDRLSEHELVAVPMQLIVGGHETTMFAMSNALALLMQRPADLAAVRADFGLLPGFIEEVLRYETPLLFNQRQTTGEVTVGGVTIPADSSLQLLLAAANRDEALFPEPDRFDPQRPNADRHFAFGRGIHFCLGAALARLELRVGIERLLARLPDLRLRPGAPLERARVILFFGYDRLHLAWGPDGADAGESSH</sequence>
<dbReference type="InterPro" id="IPR002397">
    <property type="entry name" value="Cyt_P450_B"/>
</dbReference>
<dbReference type="InterPro" id="IPR001128">
    <property type="entry name" value="Cyt_P450"/>
</dbReference>